<reference evidence="2 3" key="1">
    <citation type="journal article" date="2019" name="Int. J. Syst. Evol. Microbiol.">
        <title>The Global Catalogue of Microorganisms (GCM) 10K type strain sequencing project: providing services to taxonomists for standard genome sequencing and annotation.</title>
        <authorList>
            <consortium name="The Broad Institute Genomics Platform"/>
            <consortium name="The Broad Institute Genome Sequencing Center for Infectious Disease"/>
            <person name="Wu L."/>
            <person name="Ma J."/>
        </authorList>
    </citation>
    <scope>NUCLEOTIDE SEQUENCE [LARGE SCALE GENOMIC DNA]</scope>
    <source>
        <strain evidence="2 3">JCM 14193</strain>
    </source>
</reference>
<dbReference type="SUPFAM" id="SSF51338">
    <property type="entry name" value="Composite domain of metallo-dependent hydrolases"/>
    <property type="match status" value="1"/>
</dbReference>
<dbReference type="SUPFAM" id="SSF51556">
    <property type="entry name" value="Metallo-dependent hydrolases"/>
    <property type="match status" value="1"/>
</dbReference>
<evidence type="ECO:0000313" key="3">
    <source>
        <dbReference type="Proteomes" id="UP001500740"/>
    </source>
</evidence>
<dbReference type="InterPro" id="IPR006680">
    <property type="entry name" value="Amidohydro-rel"/>
</dbReference>
<evidence type="ECO:0000259" key="1">
    <source>
        <dbReference type="Pfam" id="PF01979"/>
    </source>
</evidence>
<sequence length="448" mass="49773">MGKLLIKNGTIIDVENGVSFKGAIEVEGNKIKRMIKQGEVLPEGPGTIDKTIDAKGKFIIPGLIDMHCHINEGFAPHFVASGVTTVRNTAGNVLLLNNLIQKPDHASVPRVYASDRMIDGSPGQWGPTSYVNFVTDDPEEARIEVRRQVEVGAKFIKLYGWIKRDVMGAAADEAKKFGLEVSIDLINSKELTALDAAKMGVTWFEHASGFAQEIYKGWSPLADQAEWSHINWEEPDQEKVKELCEEMLEYNVKLCPTMVLFDQAMSYPNIWSPKNKVIESIENSKHPVEYWKSHEELEATIKESTAVVSNLTKAIAKTYYEVGGSVVAGTDTPALLYTYPGMALHRELEIFVEIGFTEIEALQAATVNAAKSINLDDIGTIQEGKIADLVILNENPLDNIKHTQEIDLIVKGGKAYNQEDILRSIPSEEDVNRSLQAFMEKWEAVNIN</sequence>
<accession>A0ABN1AAZ3</accession>
<feature type="domain" description="Amidohydrolase-related" evidence="1">
    <location>
        <begin position="58"/>
        <end position="414"/>
    </location>
</feature>
<dbReference type="InterPro" id="IPR032466">
    <property type="entry name" value="Metal_Hydrolase"/>
</dbReference>
<protein>
    <submittedName>
        <fullName evidence="2">Amidohydrolase family protein</fullName>
    </submittedName>
</protein>
<dbReference type="InterPro" id="IPR011059">
    <property type="entry name" value="Metal-dep_hydrolase_composite"/>
</dbReference>
<dbReference type="Gene3D" id="3.20.20.140">
    <property type="entry name" value="Metal-dependent hydrolases"/>
    <property type="match status" value="2"/>
</dbReference>
<dbReference type="Pfam" id="PF01979">
    <property type="entry name" value="Amidohydro_1"/>
    <property type="match status" value="1"/>
</dbReference>
<keyword evidence="3" id="KW-1185">Reference proteome</keyword>
<dbReference type="EMBL" id="BAAACZ010000030">
    <property type="protein sequence ID" value="GAA0471986.1"/>
    <property type="molecule type" value="Genomic_DNA"/>
</dbReference>
<dbReference type="PANTHER" id="PTHR43135:SF3">
    <property type="entry name" value="ALPHA-D-RIBOSE 1-METHYLPHOSPHONATE 5-TRIPHOSPHATE DIPHOSPHATASE"/>
    <property type="match status" value="1"/>
</dbReference>
<dbReference type="InterPro" id="IPR051781">
    <property type="entry name" value="Metallo-dep_Hydrolase"/>
</dbReference>
<gene>
    <name evidence="2" type="ORF">GCM10008935_29940</name>
</gene>
<proteinExistence type="predicted"/>
<evidence type="ECO:0000313" key="2">
    <source>
        <dbReference type="EMBL" id="GAA0471986.1"/>
    </source>
</evidence>
<dbReference type="Gene3D" id="2.30.40.10">
    <property type="entry name" value="Urease, subunit C, domain 1"/>
    <property type="match status" value="2"/>
</dbReference>
<name>A0ABN1AAZ3_9BACI</name>
<organism evidence="2 3">
    <name type="scientific">Alkalibacillus silvisoli</name>
    <dbReference type="NCBI Taxonomy" id="392823"/>
    <lineage>
        <taxon>Bacteria</taxon>
        <taxon>Bacillati</taxon>
        <taxon>Bacillota</taxon>
        <taxon>Bacilli</taxon>
        <taxon>Bacillales</taxon>
        <taxon>Bacillaceae</taxon>
        <taxon>Alkalibacillus</taxon>
    </lineage>
</organism>
<comment type="caution">
    <text evidence="2">The sequence shown here is derived from an EMBL/GenBank/DDBJ whole genome shotgun (WGS) entry which is preliminary data.</text>
</comment>
<dbReference type="Proteomes" id="UP001500740">
    <property type="component" value="Unassembled WGS sequence"/>
</dbReference>
<dbReference type="PANTHER" id="PTHR43135">
    <property type="entry name" value="ALPHA-D-RIBOSE 1-METHYLPHOSPHONATE 5-TRIPHOSPHATE DIPHOSPHATASE"/>
    <property type="match status" value="1"/>
</dbReference>